<comment type="caution">
    <text evidence="2">The sequence shown here is derived from an EMBL/GenBank/DDBJ whole genome shotgun (WGS) entry which is preliminary data.</text>
</comment>
<evidence type="ECO:0000256" key="1">
    <source>
        <dbReference type="SAM" id="Coils"/>
    </source>
</evidence>
<dbReference type="Proteomes" id="UP000472355">
    <property type="component" value="Unassembled WGS sequence"/>
</dbReference>
<reference evidence="2 3" key="1">
    <citation type="submission" date="2019-02" db="EMBL/GenBank/DDBJ databases">
        <title>Genome sequencing of Clostridium botulinum clinical isolates.</title>
        <authorList>
            <person name="Brunt J."/>
            <person name="Van Vliet A.H.M."/>
            <person name="Stringer S.C."/>
            <person name="Grant K.A."/>
            <person name="Carter A.C."/>
            <person name="Peck M.W."/>
        </authorList>
    </citation>
    <scope>NUCLEOTIDE SEQUENCE [LARGE SCALE GENOMIC DNA]</scope>
    <source>
        <strain evidence="2 3">H113700579</strain>
    </source>
</reference>
<evidence type="ECO:0000313" key="2">
    <source>
        <dbReference type="EMBL" id="NFA44201.1"/>
    </source>
</evidence>
<protein>
    <recommendedName>
        <fullName evidence="4">Immunity protein 30 domain-containing protein</fullName>
    </recommendedName>
</protein>
<gene>
    <name evidence="2" type="ORF">EXM65_16910</name>
</gene>
<organism evidence="2 3">
    <name type="scientific">Clostridium botulinum</name>
    <dbReference type="NCBI Taxonomy" id="1491"/>
    <lineage>
        <taxon>Bacteria</taxon>
        <taxon>Bacillati</taxon>
        <taxon>Bacillota</taxon>
        <taxon>Clostridia</taxon>
        <taxon>Eubacteriales</taxon>
        <taxon>Clostridiaceae</taxon>
        <taxon>Clostridium</taxon>
    </lineage>
</organism>
<feature type="coiled-coil region" evidence="1">
    <location>
        <begin position="2"/>
        <end position="41"/>
    </location>
</feature>
<evidence type="ECO:0000313" key="3">
    <source>
        <dbReference type="Proteomes" id="UP000472355"/>
    </source>
</evidence>
<dbReference type="EMBL" id="SGKU01000065">
    <property type="protein sequence ID" value="NFA44201.1"/>
    <property type="molecule type" value="Genomic_DNA"/>
</dbReference>
<keyword evidence="1" id="KW-0175">Coiled coil</keyword>
<dbReference type="AlphaFoldDB" id="A0A6M0SSF2"/>
<accession>A0A6M0SSF2</accession>
<proteinExistence type="predicted"/>
<name>A0A6M0SSF2_CLOBO</name>
<evidence type="ECO:0008006" key="4">
    <source>
        <dbReference type="Google" id="ProtNLM"/>
    </source>
</evidence>
<sequence>MIDENEKRLLDELNEIRFLESENEDEDEDEMEDEIQEKIERYEEIVFELSKIKKVEIIPYLCEIAEDRATESSSVEYLIKMIIKIAENDIDEGIKYIIEGTVSMIPKAYYKALFLHTLIIADNDLRDNYITSLQNSNEEEKTISKMLLLHLKRKFKEESTIDYILKNL</sequence>